<dbReference type="Pfam" id="PF02910">
    <property type="entry name" value="Succ_DH_flav_C"/>
    <property type="match status" value="1"/>
</dbReference>
<dbReference type="GO" id="GO:0005886">
    <property type="term" value="C:plasma membrane"/>
    <property type="evidence" value="ECO:0007669"/>
    <property type="project" value="TreeGrafter"/>
</dbReference>
<dbReference type="GO" id="GO:0009061">
    <property type="term" value="P:anaerobic respiration"/>
    <property type="evidence" value="ECO:0007669"/>
    <property type="project" value="TreeGrafter"/>
</dbReference>
<organism evidence="5 6">
    <name type="scientific">Anaerospora hongkongensis</name>
    <dbReference type="NCBI Taxonomy" id="244830"/>
    <lineage>
        <taxon>Bacteria</taxon>
        <taxon>Bacillati</taxon>
        <taxon>Bacillota</taxon>
        <taxon>Negativicutes</taxon>
        <taxon>Selenomonadales</taxon>
        <taxon>Sporomusaceae</taxon>
        <taxon>Anaerospora</taxon>
    </lineage>
</organism>
<reference evidence="5 6" key="1">
    <citation type="submission" date="2019-03" db="EMBL/GenBank/DDBJ databases">
        <title>Genomic Encyclopedia of Type Strains, Phase IV (KMG-IV): sequencing the most valuable type-strain genomes for metagenomic binning, comparative biology and taxonomic classification.</title>
        <authorList>
            <person name="Goeker M."/>
        </authorList>
    </citation>
    <scope>NUCLEOTIDE SEQUENCE [LARGE SCALE GENOMIC DNA]</scope>
    <source>
        <strain evidence="5 6">DSM 15969</strain>
    </source>
</reference>
<dbReference type="GO" id="GO:0000104">
    <property type="term" value="F:succinate dehydrogenase activity"/>
    <property type="evidence" value="ECO:0007669"/>
    <property type="project" value="TreeGrafter"/>
</dbReference>
<feature type="domain" description="Fumarate reductase/succinate dehydrogenase flavoprotein-like C-terminal" evidence="4">
    <location>
        <begin position="493"/>
        <end position="596"/>
    </location>
</feature>
<dbReference type="PIRSF" id="PIRSF000171">
    <property type="entry name" value="SDHA_APRA_LASPO"/>
    <property type="match status" value="1"/>
</dbReference>
<dbReference type="AlphaFoldDB" id="A0A4R1PTK6"/>
<dbReference type="PANTHER" id="PTHR11632">
    <property type="entry name" value="SUCCINATE DEHYDROGENASE 2 FLAVOPROTEIN SUBUNIT"/>
    <property type="match status" value="1"/>
</dbReference>
<dbReference type="InterPro" id="IPR037099">
    <property type="entry name" value="Fum_R/Succ_DH_flav-like_C_sf"/>
</dbReference>
<comment type="caution">
    <text evidence="5">The sequence shown here is derived from an EMBL/GenBank/DDBJ whole genome shotgun (WGS) entry which is preliminary data.</text>
</comment>
<dbReference type="EMBL" id="SLUI01000013">
    <property type="protein sequence ID" value="TCL35165.1"/>
    <property type="molecule type" value="Genomic_DNA"/>
</dbReference>
<dbReference type="InterPro" id="IPR036188">
    <property type="entry name" value="FAD/NAD-bd_sf"/>
</dbReference>
<evidence type="ECO:0000313" key="5">
    <source>
        <dbReference type="EMBL" id="TCL35165.1"/>
    </source>
</evidence>
<name>A0A4R1PTK6_9FIRM</name>
<dbReference type="InterPro" id="IPR003953">
    <property type="entry name" value="FAD-dep_OxRdtase_2_FAD-bd"/>
</dbReference>
<dbReference type="InterPro" id="IPR030664">
    <property type="entry name" value="SdhA/FrdA/AprA"/>
</dbReference>
<feature type="domain" description="FAD-dependent oxidoreductase 2 FAD-binding" evidence="3">
    <location>
        <begin position="7"/>
        <end position="439"/>
    </location>
</feature>
<evidence type="ECO:0000256" key="1">
    <source>
        <dbReference type="ARBA" id="ARBA00022630"/>
    </source>
</evidence>
<keyword evidence="2" id="KW-0560">Oxidoreductase</keyword>
<evidence type="ECO:0000256" key="2">
    <source>
        <dbReference type="ARBA" id="ARBA00023002"/>
    </source>
</evidence>
<keyword evidence="6" id="KW-1185">Reference proteome</keyword>
<dbReference type="OrthoDB" id="9806724at2"/>
<dbReference type="Gene3D" id="1.20.58.100">
    <property type="entry name" value="Fumarate reductase/succinate dehydrogenase flavoprotein-like, C-terminal domain"/>
    <property type="match status" value="1"/>
</dbReference>
<protein>
    <submittedName>
        <fullName evidence="5">Succinate dehydrogenase / fumarate reductase flavoprotein subunit</fullName>
    </submittedName>
</protein>
<sequence>MNKLTCDILVVGGGGGALRAAIAAKEANPQLHVAIATKGMLGKSGVTATACSDRMAFHAALAHTEPVGPDSWKYHADDIYRIGGKVSDHNLAEVLAREGKEAFRFLEELGVPFARKGGVVDQFVTDGSDYARACYTGPKTAVHIEEALLRKTNQMDITIHQFTAVHQLIVKAGRVIGALAVRTQEDNPQQASVIFAVPAVILATGGGGLIYEHNVFPGGMTGDGFAMAYEAGAELVNMEFIQIGIASTKTRFNCSGSMMRALPRLINDAGEEILAKYFPQGTAAQEVFDTLFKKGASWPVSYEHKTHIIDVALYKEWQAGRKVFLDYSENPAGFDFSLLTAEVQARYQSEIRVDLGEARRRHSPLYRLMEINPASIEWFLERGIDIARGEAVEVAACAQHFQGGIKINEQARTTVDGLWAVGETAGGQHGANRPGGNALLDCQVFGKIAGEDAVRKQGSLTSEDMAFIEEAGSEFATKIAGLSQGDIAATAMRQTLQQIMKQSASIIRTEAGLAQGEIELKELSRKVPFSDKKGLSYCLETKGMLVTAAMVLAAAAKRDESRGPHLRFADFADNTPIGRKDPEWQKYIVMKKSEQGLVLDVRKPIE</sequence>
<dbReference type="Gene3D" id="3.50.50.60">
    <property type="entry name" value="FAD/NAD(P)-binding domain"/>
    <property type="match status" value="2"/>
</dbReference>
<accession>A0A4R1PTK6</accession>
<dbReference type="Proteomes" id="UP000295063">
    <property type="component" value="Unassembled WGS sequence"/>
</dbReference>
<dbReference type="Pfam" id="PF00890">
    <property type="entry name" value="FAD_binding_2"/>
    <property type="match status" value="1"/>
</dbReference>
<dbReference type="SUPFAM" id="SSF51905">
    <property type="entry name" value="FAD/NAD(P)-binding domain"/>
    <property type="match status" value="1"/>
</dbReference>
<dbReference type="RefSeq" id="WP_132082586.1">
    <property type="nucleotide sequence ID" value="NZ_SLUI01000013.1"/>
</dbReference>
<gene>
    <name evidence="5" type="ORF">EV210_1135</name>
</gene>
<dbReference type="GO" id="GO:0009055">
    <property type="term" value="F:electron transfer activity"/>
    <property type="evidence" value="ECO:0007669"/>
    <property type="project" value="TreeGrafter"/>
</dbReference>
<proteinExistence type="predicted"/>
<keyword evidence="1" id="KW-0285">Flavoprotein</keyword>
<dbReference type="PRINTS" id="PR00368">
    <property type="entry name" value="FADPNR"/>
</dbReference>
<dbReference type="InterPro" id="IPR015939">
    <property type="entry name" value="Fum_Rdtase/Succ_DH_flav-like_C"/>
</dbReference>
<evidence type="ECO:0000259" key="3">
    <source>
        <dbReference type="Pfam" id="PF00890"/>
    </source>
</evidence>
<evidence type="ECO:0000259" key="4">
    <source>
        <dbReference type="Pfam" id="PF02910"/>
    </source>
</evidence>
<dbReference type="GO" id="GO:0050660">
    <property type="term" value="F:flavin adenine dinucleotide binding"/>
    <property type="evidence" value="ECO:0007669"/>
    <property type="project" value="TreeGrafter"/>
</dbReference>
<dbReference type="PANTHER" id="PTHR11632:SF51">
    <property type="entry name" value="SUCCINATE DEHYDROGENASE [UBIQUINONE] FLAVOPROTEIN SUBUNIT, MITOCHONDRIAL"/>
    <property type="match status" value="1"/>
</dbReference>
<dbReference type="SUPFAM" id="SSF46977">
    <property type="entry name" value="Succinate dehydrogenase/fumarate reductase flavoprotein C-terminal domain"/>
    <property type="match status" value="1"/>
</dbReference>
<evidence type="ECO:0000313" key="6">
    <source>
        <dbReference type="Proteomes" id="UP000295063"/>
    </source>
</evidence>